<dbReference type="CDD" id="cd19941">
    <property type="entry name" value="TIL"/>
    <property type="match status" value="1"/>
</dbReference>
<dbReference type="InterPro" id="IPR025155">
    <property type="entry name" value="WxxW_domain"/>
</dbReference>
<dbReference type="InterPro" id="IPR036084">
    <property type="entry name" value="Ser_inhib-like_sf"/>
</dbReference>
<evidence type="ECO:0000259" key="7">
    <source>
        <dbReference type="PROSITE" id="PS51233"/>
    </source>
</evidence>
<keyword evidence="5" id="KW-0325">Glycoprotein</keyword>
<dbReference type="PROSITE" id="PS51233">
    <property type="entry name" value="VWFD"/>
    <property type="match status" value="3"/>
</dbReference>
<feature type="compositionally biased region" description="Low complexity" evidence="6">
    <location>
        <begin position="1033"/>
        <end position="1054"/>
    </location>
</feature>
<feature type="domain" description="VWFD" evidence="7">
    <location>
        <begin position="273"/>
        <end position="444"/>
    </location>
</feature>
<dbReference type="GO" id="GO:0031012">
    <property type="term" value="C:extracellular matrix"/>
    <property type="evidence" value="ECO:0007669"/>
    <property type="project" value="TreeGrafter"/>
</dbReference>
<feature type="compositionally biased region" description="Low complexity" evidence="6">
    <location>
        <begin position="1613"/>
        <end position="1631"/>
    </location>
</feature>
<evidence type="ECO:0000256" key="5">
    <source>
        <dbReference type="ARBA" id="ARBA00023180"/>
    </source>
</evidence>
<evidence type="ECO:0000256" key="4">
    <source>
        <dbReference type="ARBA" id="ARBA00023157"/>
    </source>
</evidence>
<feature type="region of interest" description="Disordered" evidence="6">
    <location>
        <begin position="1787"/>
        <end position="1813"/>
    </location>
</feature>
<keyword evidence="9" id="KW-1185">Reference proteome</keyword>
<feature type="region of interest" description="Disordered" evidence="6">
    <location>
        <begin position="1462"/>
        <end position="1492"/>
    </location>
</feature>
<dbReference type="Pfam" id="PF25962">
    <property type="entry name" value="TIL_OTOGL_Mucin"/>
    <property type="match status" value="1"/>
</dbReference>
<dbReference type="InterPro" id="IPR050780">
    <property type="entry name" value="Mucin_vWF_Thrombospondin_sf"/>
</dbReference>
<dbReference type="EMBL" id="OW240923">
    <property type="protein sequence ID" value="CAH2325414.1"/>
    <property type="molecule type" value="Genomic_DNA"/>
</dbReference>
<evidence type="ECO:0000256" key="2">
    <source>
        <dbReference type="ARBA" id="ARBA00022525"/>
    </source>
</evidence>
<keyword evidence="4" id="KW-1015">Disulfide bond</keyword>
<dbReference type="Pfam" id="PF08742">
    <property type="entry name" value="C8"/>
    <property type="match status" value="2"/>
</dbReference>
<evidence type="ECO:0000256" key="6">
    <source>
        <dbReference type="SAM" id="MobiDB-lite"/>
    </source>
</evidence>
<feature type="compositionally biased region" description="Basic and acidic residues" evidence="6">
    <location>
        <begin position="1633"/>
        <end position="1644"/>
    </location>
</feature>
<gene>
    <name evidence="8" type="ORF">PECUL_23A023559</name>
</gene>
<dbReference type="Pfam" id="PF13330">
    <property type="entry name" value="Mucin2_WxxW"/>
    <property type="match status" value="1"/>
</dbReference>
<dbReference type="PANTHER" id="PTHR11339:SF408">
    <property type="entry name" value="MUCIN-5B"/>
    <property type="match status" value="1"/>
</dbReference>
<sequence>MSLSDPIHKGLILSEPSTTSPCLCGNYNNQQNDDFKTISGVIEGTAAAFANTWKTAADCPILKVGNFRSSTFELPNQKKSISTKTHAQYWKGPVKDVLQFPKNNLSESCAGIVDPAVYYKNCLTDACSCENSEACMCAALQSYNRACSVKGIILKGWQAKACGNYILKCPKNLVFSFNITSCLPTCRSLSELDMSCNVHFSPLPGCTCDEGSYIDDTGRCVLKLFPVQMLNDDILTHRLNSTKTFNSCVNFTPSYRSICKDRMWKCTKMACLATCTVYGDGHYTTFDGKRYNFNGDCQYTLAQDHCSLNDNDTFRIITENIPCGTTGVTCSKALKVFFGLKSYELILSDKHLNVVQRGTGTSVPYQIRLMGIYLVLETKNGLLLLWDKQTSIFIKVTDTFKGKLCGLCGNYDGNANNDFTTRSNAVVGNIEEFGNSWKMTHLCPDAKIYKDPCSLNPYRLSWAQKQCSIITSEVFSVCHPHVDPSKFYDTCISDSCACNTGGDCECFCTAVAAYAQTCGEYGICVSWRDPNRCPLFCDYYNDDEECEWHYKPCGAPCMKTCRNPSGKCVYEIRGLEGCYPKCPKDRPLFDEDEMKCVSKCGCYDEDRRHYRLGDRVPSRNNCEVCSCTEDGIKCLYIVKECECEYDDHIFKFNETIYNTTDSIGHCLVAICKENGTIYRNIYPCATAVTTPFTFTTVSRTVPTVVSPRTPTVSTVVSSRTPTQTSTATQTVSGTTHSRPTTKIPVFTSTSATAIPSSIVTTSQKPSTICKPLCKWTSWFSVNTPSFGFNGGETENYKELIQKGKQICKYPEEIKCQPKNVIHTIQEEVQQSIHCNLSAGLVCINRDQITNMGMCFDYEISFLCCDDYSHCAITPPSTTTSATKSTYLPPSSKTTQFTIKTTTTKSQTTGKSPTTPKQTVTSPTVIFTTKISTESRIPTISTRKTPTTSVQTGITETKHITSTLLYSTSASTPTATKSRSTATKETITPSTVASTSKISFPTSQISISTKKTPTTSVETEITETKRSTSTLFYSTSASTPSATKSRSTTTKETITPSAVASTSKISFPTSQISISTKKTPTTSVQTEITETKRSTSTLLYSTSASIPSTTKSRSTATKETITPSAVASTSKISFPTSQISISTKKTPTTSVETEITETKRSTSTLFYSTSASTPSATKSRSTTTKETITPSAVASTSKISFPTSQISISTKKTPTTSVQTEITETKRSTSTLLYSTSASIPSATKSRSTATKETITPSAVASTSKISFPTSQISISTKKTPTTSVETEITETKRSTSTLLYSTSASTPSATKSRSTATKETITPSAVASTSKISFPTSQISLSTKKTPTTSVETEITETKRSTSTLLYSTSASIPSATKSRSTATKETISHSAVASTSKISFPTSQISTAISTKITTTSKSPPTSKISTSAITTTKSPITSGQTKTRALTSSLVASTTKISTSTSLPTSATPPIKTSFSPTTPTGTGTTPKVSSTTKTSIYTSQLSSSSSFSTIELTQTEISMPGTSSPTTSTTPTKTTPTITTIQSSTAYPTTTIFTSTICQCDVSGTMYSPGDVVYQTTDMSGCKFYSICTYQCIVEAIIECPTTIASQTSTSTSLTSSTTPVSQTSISTLETKETTVEGCPPRKEGETWSIGNCTLATCLGNNEVVMSLVDCLAVNEIECVNGLRPNRVYSEDGCCFQYECSCVCSGTEDSNFITFDGIIYKYNDLCTQILVEQISPQYDDFKILLEKKQGCSSACKPAEGVIHGAEGEHFSYSCSMKREVVQAPDTGKSMAEHAQEEMPTWREEPGLPGR</sequence>
<dbReference type="SMART" id="SM00832">
    <property type="entry name" value="C8"/>
    <property type="match status" value="2"/>
</dbReference>
<feature type="compositionally biased region" description="Low complexity" evidence="6">
    <location>
        <begin position="900"/>
        <end position="918"/>
    </location>
</feature>
<dbReference type="FunFam" id="2.10.25.10:FF:000674">
    <property type="entry name" value="Mucin-2"/>
    <property type="match status" value="1"/>
</dbReference>
<dbReference type="Pfam" id="PF00094">
    <property type="entry name" value="VWD"/>
    <property type="match status" value="2"/>
</dbReference>
<feature type="region of interest" description="Disordered" evidence="6">
    <location>
        <begin position="714"/>
        <end position="739"/>
    </location>
</feature>
<feature type="domain" description="VWFD" evidence="7">
    <location>
        <begin position="1705"/>
        <end position="1813"/>
    </location>
</feature>
<feature type="compositionally biased region" description="Low complexity" evidence="6">
    <location>
        <begin position="1415"/>
        <end position="1440"/>
    </location>
</feature>
<feature type="compositionally biased region" description="Low complexity" evidence="6">
    <location>
        <begin position="1300"/>
        <end position="1318"/>
    </location>
</feature>
<feature type="region of interest" description="Disordered" evidence="6">
    <location>
        <begin position="1613"/>
        <end position="1644"/>
    </location>
</feature>
<dbReference type="Proteomes" id="UP001295444">
    <property type="component" value="Chromosome 12"/>
</dbReference>
<dbReference type="SMART" id="SM00216">
    <property type="entry name" value="VWD"/>
    <property type="match status" value="1"/>
</dbReference>
<accession>A0AAD1TJZ0</accession>
<organism evidence="8 9">
    <name type="scientific">Pelobates cultripes</name>
    <name type="common">Western spadefoot toad</name>
    <dbReference type="NCBI Taxonomy" id="61616"/>
    <lineage>
        <taxon>Eukaryota</taxon>
        <taxon>Metazoa</taxon>
        <taxon>Chordata</taxon>
        <taxon>Craniata</taxon>
        <taxon>Vertebrata</taxon>
        <taxon>Euteleostomi</taxon>
        <taxon>Amphibia</taxon>
        <taxon>Batrachia</taxon>
        <taxon>Anura</taxon>
        <taxon>Pelobatoidea</taxon>
        <taxon>Pelobatidae</taxon>
        <taxon>Pelobates</taxon>
    </lineage>
</organism>
<evidence type="ECO:0000313" key="9">
    <source>
        <dbReference type="Proteomes" id="UP001295444"/>
    </source>
</evidence>
<feature type="region of interest" description="Disordered" evidence="6">
    <location>
        <begin position="1300"/>
        <end position="1322"/>
    </location>
</feature>
<keyword evidence="3" id="KW-0732">Signal</keyword>
<protein>
    <recommendedName>
        <fullName evidence="7">VWFD domain-containing protein</fullName>
    </recommendedName>
</protein>
<evidence type="ECO:0000313" key="8">
    <source>
        <dbReference type="EMBL" id="CAH2325414.1"/>
    </source>
</evidence>
<keyword evidence="2" id="KW-0964">Secreted</keyword>
<name>A0AAD1TJZ0_PELCU</name>
<feature type="region of interest" description="Disordered" evidence="6">
    <location>
        <begin position="900"/>
        <end position="919"/>
    </location>
</feature>
<evidence type="ECO:0000256" key="1">
    <source>
        <dbReference type="ARBA" id="ARBA00004613"/>
    </source>
</evidence>
<dbReference type="SUPFAM" id="SSF57567">
    <property type="entry name" value="Serine protease inhibitors"/>
    <property type="match status" value="2"/>
</dbReference>
<feature type="region of interest" description="Disordered" evidence="6">
    <location>
        <begin position="1166"/>
        <end position="1188"/>
    </location>
</feature>
<proteinExistence type="predicted"/>
<dbReference type="InterPro" id="IPR001846">
    <property type="entry name" value="VWF_type-D"/>
</dbReference>
<feature type="compositionally biased region" description="Basic and acidic residues" evidence="6">
    <location>
        <begin position="1793"/>
        <end position="1813"/>
    </location>
</feature>
<dbReference type="InterPro" id="IPR058753">
    <property type="entry name" value="TIL_OTOGL_Mucin"/>
</dbReference>
<feature type="domain" description="VWFD" evidence="7">
    <location>
        <begin position="1"/>
        <end position="60"/>
    </location>
</feature>
<feature type="region of interest" description="Disordered" evidence="6">
    <location>
        <begin position="1032"/>
        <end position="1054"/>
    </location>
</feature>
<dbReference type="InterPro" id="IPR014853">
    <property type="entry name" value="VWF/SSPO/ZAN-like_Cys-rich_dom"/>
</dbReference>
<evidence type="ECO:0000256" key="3">
    <source>
        <dbReference type="ARBA" id="ARBA00022729"/>
    </source>
</evidence>
<feature type="region of interest" description="Disordered" evidence="6">
    <location>
        <begin position="1518"/>
        <end position="1540"/>
    </location>
</feature>
<feature type="region of interest" description="Disordered" evidence="6">
    <location>
        <begin position="1415"/>
        <end position="1444"/>
    </location>
</feature>
<reference evidence="8" key="1">
    <citation type="submission" date="2022-03" db="EMBL/GenBank/DDBJ databases">
        <authorList>
            <person name="Alioto T."/>
            <person name="Alioto T."/>
            <person name="Gomez Garrido J."/>
        </authorList>
    </citation>
    <scope>NUCLEOTIDE SEQUENCE</scope>
</reference>
<feature type="compositionally biased region" description="Low complexity" evidence="6">
    <location>
        <begin position="714"/>
        <end position="737"/>
    </location>
</feature>
<dbReference type="PANTHER" id="PTHR11339">
    <property type="entry name" value="EXTRACELLULAR MATRIX GLYCOPROTEIN RELATED"/>
    <property type="match status" value="1"/>
</dbReference>
<dbReference type="Gene3D" id="2.10.25.10">
    <property type="entry name" value="Laminin"/>
    <property type="match status" value="1"/>
</dbReference>
<feature type="compositionally biased region" description="Low complexity" evidence="6">
    <location>
        <begin position="1520"/>
        <end position="1540"/>
    </location>
</feature>
<comment type="subcellular location">
    <subcellularLocation>
        <location evidence="1">Secreted</location>
    </subcellularLocation>
</comment>
<dbReference type="GO" id="GO:0005615">
    <property type="term" value="C:extracellular space"/>
    <property type="evidence" value="ECO:0007669"/>
    <property type="project" value="TreeGrafter"/>
</dbReference>
<feature type="compositionally biased region" description="Low complexity" evidence="6">
    <location>
        <begin position="1167"/>
        <end position="1188"/>
    </location>
</feature>